<dbReference type="InterPro" id="IPR002716">
    <property type="entry name" value="PIN_dom"/>
</dbReference>
<proteinExistence type="predicted"/>
<dbReference type="PANTHER" id="PTHR39664">
    <property type="match status" value="1"/>
</dbReference>
<name>A0A1F7Z0X1_9BACT</name>
<dbReference type="InterPro" id="IPR029060">
    <property type="entry name" value="PIN-like_dom_sf"/>
</dbReference>
<evidence type="ECO:0000259" key="1">
    <source>
        <dbReference type="Pfam" id="PF01850"/>
    </source>
</evidence>
<organism evidence="2 3">
    <name type="scientific">Candidatus Woesebacteria bacterium RIFCSPHIGHO2_02_FULL_39_13</name>
    <dbReference type="NCBI Taxonomy" id="1802505"/>
    <lineage>
        <taxon>Bacteria</taxon>
        <taxon>Candidatus Woeseibacteriota</taxon>
    </lineage>
</organism>
<dbReference type="PANTHER" id="PTHR39664:SF2">
    <property type="entry name" value="NUCLEIC ACID-BINDING PROTEIN, CONTAINING PIN DOMAIN-RELATED"/>
    <property type="match status" value="1"/>
</dbReference>
<reference evidence="2 3" key="1">
    <citation type="journal article" date="2016" name="Nat. Commun.">
        <title>Thousands of microbial genomes shed light on interconnected biogeochemical processes in an aquifer system.</title>
        <authorList>
            <person name="Anantharaman K."/>
            <person name="Brown C.T."/>
            <person name="Hug L.A."/>
            <person name="Sharon I."/>
            <person name="Castelle C.J."/>
            <person name="Probst A.J."/>
            <person name="Thomas B.C."/>
            <person name="Singh A."/>
            <person name="Wilkins M.J."/>
            <person name="Karaoz U."/>
            <person name="Brodie E.L."/>
            <person name="Williams K.H."/>
            <person name="Hubbard S.S."/>
            <person name="Banfield J.F."/>
        </authorList>
    </citation>
    <scope>NUCLEOTIDE SEQUENCE [LARGE SCALE GENOMIC DNA]</scope>
</reference>
<feature type="domain" description="PIN" evidence="1">
    <location>
        <begin position="2"/>
        <end position="118"/>
    </location>
</feature>
<accession>A0A1F7Z0X1</accession>
<comment type="caution">
    <text evidence="2">The sequence shown here is derived from an EMBL/GenBank/DDBJ whole genome shotgun (WGS) entry which is preliminary data.</text>
</comment>
<dbReference type="EMBL" id="MGGR01000028">
    <property type="protein sequence ID" value="OGM32749.1"/>
    <property type="molecule type" value="Genomic_DNA"/>
</dbReference>
<dbReference type="Gene3D" id="3.40.50.1010">
    <property type="entry name" value="5'-nuclease"/>
    <property type="match status" value="1"/>
</dbReference>
<dbReference type="STRING" id="1802505.A3D01_01075"/>
<evidence type="ECO:0000313" key="3">
    <source>
        <dbReference type="Proteomes" id="UP000177169"/>
    </source>
</evidence>
<dbReference type="Proteomes" id="UP000177169">
    <property type="component" value="Unassembled WGS sequence"/>
</dbReference>
<gene>
    <name evidence="2" type="ORF">A3D01_01075</name>
</gene>
<dbReference type="Pfam" id="PF01850">
    <property type="entry name" value="PIN"/>
    <property type="match status" value="1"/>
</dbReference>
<dbReference type="SUPFAM" id="SSF88723">
    <property type="entry name" value="PIN domain-like"/>
    <property type="match status" value="1"/>
</dbReference>
<sequence>MIFLDTNYLIRFFTRDIEAQAKKAKKIIEKSEKIYVPLIVIAEAVYILETHYKTKKETLCSILTNFVNQSNIICAPFVIGSFDIYRHENISFYDSLLASEAIYERGSIATFDKRLNKIFLKYKSR</sequence>
<protein>
    <recommendedName>
        <fullName evidence="1">PIN domain-containing protein</fullName>
    </recommendedName>
</protein>
<evidence type="ECO:0000313" key="2">
    <source>
        <dbReference type="EMBL" id="OGM32749.1"/>
    </source>
</evidence>
<dbReference type="AlphaFoldDB" id="A0A1F7Z0X1"/>